<name>A0A1R3HAI6_COCAP</name>
<keyword evidence="2" id="KW-1185">Reference proteome</keyword>
<dbReference type="AlphaFoldDB" id="A0A1R3HAI6"/>
<dbReference type="EMBL" id="AWWV01012423">
    <property type="protein sequence ID" value="OMO67351.1"/>
    <property type="molecule type" value="Genomic_DNA"/>
</dbReference>
<evidence type="ECO:0000313" key="1">
    <source>
        <dbReference type="EMBL" id="OMO67351.1"/>
    </source>
</evidence>
<protein>
    <submittedName>
        <fullName evidence="1">Uncharacterized protein</fullName>
    </submittedName>
</protein>
<organism evidence="1 2">
    <name type="scientific">Corchorus capsularis</name>
    <name type="common">Jute</name>
    <dbReference type="NCBI Taxonomy" id="210143"/>
    <lineage>
        <taxon>Eukaryota</taxon>
        <taxon>Viridiplantae</taxon>
        <taxon>Streptophyta</taxon>
        <taxon>Embryophyta</taxon>
        <taxon>Tracheophyta</taxon>
        <taxon>Spermatophyta</taxon>
        <taxon>Magnoliopsida</taxon>
        <taxon>eudicotyledons</taxon>
        <taxon>Gunneridae</taxon>
        <taxon>Pentapetalae</taxon>
        <taxon>rosids</taxon>
        <taxon>malvids</taxon>
        <taxon>Malvales</taxon>
        <taxon>Malvaceae</taxon>
        <taxon>Grewioideae</taxon>
        <taxon>Apeibeae</taxon>
        <taxon>Corchorus</taxon>
    </lineage>
</organism>
<sequence length="40" mass="4653">MADDIVPSTDDLLKVLAAADTTRHEISVYKLLYHQRFFKM</sequence>
<dbReference type="Gramene" id="OMO67351">
    <property type="protein sequence ID" value="OMO67351"/>
    <property type="gene ID" value="CCACVL1_20573"/>
</dbReference>
<dbReference type="Proteomes" id="UP000188268">
    <property type="component" value="Unassembled WGS sequence"/>
</dbReference>
<gene>
    <name evidence="1" type="ORF">CCACVL1_20573</name>
</gene>
<reference evidence="1 2" key="1">
    <citation type="submission" date="2013-09" db="EMBL/GenBank/DDBJ databases">
        <title>Corchorus capsularis genome sequencing.</title>
        <authorList>
            <person name="Alam M."/>
            <person name="Haque M.S."/>
            <person name="Islam M.S."/>
            <person name="Emdad E.M."/>
            <person name="Islam M.M."/>
            <person name="Ahmed B."/>
            <person name="Halim A."/>
            <person name="Hossen Q.M.M."/>
            <person name="Hossain M.Z."/>
            <person name="Ahmed R."/>
            <person name="Khan M.M."/>
            <person name="Islam R."/>
            <person name="Rashid M.M."/>
            <person name="Khan S.A."/>
            <person name="Rahman M.S."/>
            <person name="Alam M."/>
        </authorList>
    </citation>
    <scope>NUCLEOTIDE SEQUENCE [LARGE SCALE GENOMIC DNA]</scope>
    <source>
        <strain evidence="2">cv. CVL-1</strain>
        <tissue evidence="1">Whole seedling</tissue>
    </source>
</reference>
<comment type="caution">
    <text evidence="1">The sequence shown here is derived from an EMBL/GenBank/DDBJ whole genome shotgun (WGS) entry which is preliminary data.</text>
</comment>
<proteinExistence type="predicted"/>
<accession>A0A1R3HAI6</accession>
<evidence type="ECO:0000313" key="2">
    <source>
        <dbReference type="Proteomes" id="UP000188268"/>
    </source>
</evidence>